<evidence type="ECO:0000256" key="2">
    <source>
        <dbReference type="ARBA" id="ARBA00022771"/>
    </source>
</evidence>
<dbReference type="GO" id="GO:0008270">
    <property type="term" value="F:zinc ion binding"/>
    <property type="evidence" value="ECO:0007669"/>
    <property type="project" value="UniProtKB-KW"/>
</dbReference>
<dbReference type="InterPro" id="IPR013083">
    <property type="entry name" value="Znf_RING/FYVE/PHD"/>
</dbReference>
<name>A0A6P7F0R6_DIAVI</name>
<evidence type="ECO:0000256" key="3">
    <source>
        <dbReference type="ARBA" id="ARBA00022833"/>
    </source>
</evidence>
<gene>
    <name evidence="5 6" type="primary">LOC114325130</name>
</gene>
<keyword evidence="1" id="KW-0479">Metal-binding</keyword>
<keyword evidence="3" id="KW-0862">Zinc</keyword>
<protein>
    <submittedName>
        <fullName evidence="5">Uncharacterized protein LOC114325130 isoform X1</fullName>
    </submittedName>
    <submittedName>
        <fullName evidence="6">Uncharacterized protein LOC114325130 isoform X2</fullName>
    </submittedName>
</protein>
<dbReference type="RefSeq" id="XP_028128875.1">
    <property type="nucleotide sequence ID" value="XM_028273074.1"/>
</dbReference>
<dbReference type="Gene3D" id="3.30.40.10">
    <property type="entry name" value="Zinc/RING finger domain, C3HC4 (zinc finger)"/>
    <property type="match status" value="1"/>
</dbReference>
<evidence type="ECO:0000259" key="4">
    <source>
        <dbReference type="SMART" id="SM00249"/>
    </source>
</evidence>
<dbReference type="InterPro" id="IPR001965">
    <property type="entry name" value="Znf_PHD"/>
</dbReference>
<dbReference type="PANTHER" id="PTHR37445">
    <property type="entry name" value="PROTEIN CBG24663"/>
    <property type="match status" value="1"/>
</dbReference>
<reference evidence="5 6" key="1">
    <citation type="submission" date="2025-04" db="UniProtKB">
        <authorList>
            <consortium name="RefSeq"/>
        </authorList>
    </citation>
    <scope>IDENTIFICATION</scope>
    <source>
        <tissue evidence="5 6">Whole insect</tissue>
    </source>
</reference>
<dbReference type="AlphaFoldDB" id="A0A6P7F0R6"/>
<dbReference type="SUPFAM" id="SSF57903">
    <property type="entry name" value="FYVE/PHD zinc finger"/>
    <property type="match status" value="1"/>
</dbReference>
<proteinExistence type="predicted"/>
<dbReference type="SMART" id="SM00249">
    <property type="entry name" value="PHD"/>
    <property type="match status" value="1"/>
</dbReference>
<evidence type="ECO:0000256" key="1">
    <source>
        <dbReference type="ARBA" id="ARBA00022723"/>
    </source>
</evidence>
<evidence type="ECO:0000313" key="5">
    <source>
        <dbReference type="RefSeq" id="XP_028128875.1"/>
    </source>
</evidence>
<dbReference type="CDD" id="cd15489">
    <property type="entry name" value="PHD_SF"/>
    <property type="match status" value="1"/>
</dbReference>
<dbReference type="InterPro" id="IPR011011">
    <property type="entry name" value="Znf_FYVE_PHD"/>
</dbReference>
<evidence type="ECO:0000313" key="6">
    <source>
        <dbReference type="RefSeq" id="XP_028128876.1"/>
    </source>
</evidence>
<keyword evidence="2" id="KW-0863">Zinc-finger</keyword>
<accession>A0A6P7F0R6</accession>
<dbReference type="RefSeq" id="XP_028128876.1">
    <property type="nucleotide sequence ID" value="XM_028273075.1"/>
</dbReference>
<dbReference type="Pfam" id="PF15446">
    <property type="entry name" value="zf-PHD-like"/>
    <property type="match status" value="1"/>
</dbReference>
<organism evidence="6">
    <name type="scientific">Diabrotica virgifera virgifera</name>
    <name type="common">western corn rootworm</name>
    <dbReference type="NCBI Taxonomy" id="50390"/>
    <lineage>
        <taxon>Eukaryota</taxon>
        <taxon>Metazoa</taxon>
        <taxon>Ecdysozoa</taxon>
        <taxon>Arthropoda</taxon>
        <taxon>Hexapoda</taxon>
        <taxon>Insecta</taxon>
        <taxon>Pterygota</taxon>
        <taxon>Neoptera</taxon>
        <taxon>Endopterygota</taxon>
        <taxon>Coleoptera</taxon>
        <taxon>Polyphaga</taxon>
        <taxon>Cucujiformia</taxon>
        <taxon>Chrysomeloidea</taxon>
        <taxon>Chrysomelidae</taxon>
        <taxon>Galerucinae</taxon>
        <taxon>Diabroticina</taxon>
        <taxon>Diabroticites</taxon>
        <taxon>Diabrotica</taxon>
    </lineage>
</organism>
<sequence>MPVCINCKQSTNNTQFIKCSGCMNSLHTSCIGLQGDDASRITRMRSKNVKVLCNTCSNEEDKLDQLKQFLTNLVDTKLQELERKIANINTTIHSEHQEDIIEEAMDRINRSHNIILYNVPETNSAVEDNNKVNEILITVQGDNVNPISSRHVHRIGKRSNKARPIKVTFSTPAQAKSFLRAKNKLATSTFSTISISDDKTPRQREYMNKLRTELKRRTDHGEQNLTIKYVRGRPTLVSKTDGSLN</sequence>
<dbReference type="InterPro" id="IPR041684">
    <property type="entry name" value="Znf-PHD-like"/>
</dbReference>
<feature type="domain" description="Zinc finger PHD-type" evidence="4">
    <location>
        <begin position="3"/>
        <end position="57"/>
    </location>
</feature>
<dbReference type="PANTHER" id="PTHR37445:SF3">
    <property type="entry name" value="ZINC FINGER PHD-TYPE DOMAIN-CONTAINING PROTEIN"/>
    <property type="match status" value="1"/>
</dbReference>